<dbReference type="SMART" id="SM01065">
    <property type="entry name" value="CBM_2"/>
    <property type="match status" value="1"/>
</dbReference>
<proteinExistence type="predicted"/>
<reference evidence="3" key="1">
    <citation type="submission" date="2023-08" db="EMBL/GenBank/DDBJ databases">
        <authorList>
            <person name="Chen Y."/>
            <person name="Shah S."/>
            <person name="Dougan E. K."/>
            <person name="Thang M."/>
            <person name="Chan C."/>
        </authorList>
    </citation>
    <scope>NUCLEOTIDE SEQUENCE</scope>
</reference>
<dbReference type="PANTHER" id="PTHR15048">
    <property type="entry name" value="STARCH-BINDING DOMAIN-CONTAINING PROTEIN 1"/>
    <property type="match status" value="1"/>
</dbReference>
<organism evidence="3 4">
    <name type="scientific">Effrenium voratum</name>
    <dbReference type="NCBI Taxonomy" id="2562239"/>
    <lineage>
        <taxon>Eukaryota</taxon>
        <taxon>Sar</taxon>
        <taxon>Alveolata</taxon>
        <taxon>Dinophyceae</taxon>
        <taxon>Suessiales</taxon>
        <taxon>Symbiodiniaceae</taxon>
        <taxon>Effrenium</taxon>
    </lineage>
</organism>
<dbReference type="GO" id="GO:2001070">
    <property type="term" value="F:starch binding"/>
    <property type="evidence" value="ECO:0007669"/>
    <property type="project" value="InterPro"/>
</dbReference>
<name>A0AA36MXN5_9DINO</name>
<evidence type="ECO:0000313" key="4">
    <source>
        <dbReference type="Proteomes" id="UP001178507"/>
    </source>
</evidence>
<gene>
    <name evidence="3" type="ORF">EVOR1521_LOCUS11219</name>
</gene>
<dbReference type="Gene3D" id="2.60.40.10">
    <property type="entry name" value="Immunoglobulins"/>
    <property type="match status" value="1"/>
</dbReference>
<dbReference type="InterPro" id="IPR002044">
    <property type="entry name" value="CBM20"/>
</dbReference>
<sequence length="407" mass="46262">MSSHRMDVVRQPQRTTVKYQFEVCAVNTEVGDKVFLVGGAPELGKWEMNKAVELVSTNNLFPSWFRDVEINPGHLDPRAPDAPHACDQYKYVIRRRSGHEEWEDGPNRYFVNGGRQFGGNFNGTDFNGTKRGIRLGLLYSNQQVPSLDWVQEEFEKLHSKLCDMKQSMSDELESLKKAQTYLAEKHTSQQTSLQAFRRDFSDFRVKMPDFPSEEELVTKVQKALDSSLQERFRDLQNSVAALEEQLAGIRPSPPSAPSVPAGQPYRPSEGQGEAEPPTEKALEAGPELRAPVADVVKSQFVQRCASHRSSIRPKRGLSSFAGFKTPAKPSDEKLRAIAQQVELDLYASKCRDDSADERRKLLTKVMSRLHDDKGGDKEVVFWFLDWKKAHLKWFFEPHPVPLEALDR</sequence>
<dbReference type="Pfam" id="PF00686">
    <property type="entry name" value="CBM_20"/>
    <property type="match status" value="1"/>
</dbReference>
<evidence type="ECO:0000256" key="1">
    <source>
        <dbReference type="SAM" id="MobiDB-lite"/>
    </source>
</evidence>
<dbReference type="EMBL" id="CAUJNA010001112">
    <property type="protein sequence ID" value="CAJ1384329.1"/>
    <property type="molecule type" value="Genomic_DNA"/>
</dbReference>
<accession>A0AA36MXN5</accession>
<dbReference type="AlphaFoldDB" id="A0AA36MXN5"/>
<protein>
    <recommendedName>
        <fullName evidence="2">CBM20 domain-containing protein</fullName>
    </recommendedName>
</protein>
<comment type="caution">
    <text evidence="3">The sequence shown here is derived from an EMBL/GenBank/DDBJ whole genome shotgun (WGS) entry which is preliminary data.</text>
</comment>
<evidence type="ECO:0000259" key="2">
    <source>
        <dbReference type="PROSITE" id="PS51166"/>
    </source>
</evidence>
<feature type="region of interest" description="Disordered" evidence="1">
    <location>
        <begin position="247"/>
        <end position="281"/>
    </location>
</feature>
<feature type="domain" description="CBM20" evidence="2">
    <location>
        <begin position="11"/>
        <end position="128"/>
    </location>
</feature>
<dbReference type="SUPFAM" id="SSF49452">
    <property type="entry name" value="Starch-binding domain-like"/>
    <property type="match status" value="1"/>
</dbReference>
<evidence type="ECO:0000313" key="3">
    <source>
        <dbReference type="EMBL" id="CAJ1384329.1"/>
    </source>
</evidence>
<dbReference type="Proteomes" id="UP001178507">
    <property type="component" value="Unassembled WGS sequence"/>
</dbReference>
<dbReference type="PANTHER" id="PTHR15048:SF0">
    <property type="entry name" value="STARCH-BINDING DOMAIN-CONTAINING PROTEIN 1"/>
    <property type="match status" value="1"/>
</dbReference>
<keyword evidence="4" id="KW-1185">Reference proteome</keyword>
<dbReference type="CDD" id="cd05467">
    <property type="entry name" value="CBM20"/>
    <property type="match status" value="1"/>
</dbReference>
<dbReference type="GO" id="GO:0016020">
    <property type="term" value="C:membrane"/>
    <property type="evidence" value="ECO:0007669"/>
    <property type="project" value="TreeGrafter"/>
</dbReference>
<dbReference type="PROSITE" id="PS51166">
    <property type="entry name" value="CBM20"/>
    <property type="match status" value="1"/>
</dbReference>
<dbReference type="InterPro" id="IPR013784">
    <property type="entry name" value="Carb-bd-like_fold"/>
</dbReference>
<dbReference type="InterPro" id="IPR013783">
    <property type="entry name" value="Ig-like_fold"/>
</dbReference>